<dbReference type="STRING" id="596151.DesfrDRAFT_0806"/>
<dbReference type="OrthoDB" id="5917253at2"/>
<dbReference type="Proteomes" id="UP000006250">
    <property type="component" value="Unassembled WGS sequence"/>
</dbReference>
<dbReference type="Pfam" id="PF14280">
    <property type="entry name" value="DUF4365"/>
    <property type="match status" value="1"/>
</dbReference>
<evidence type="ECO:0000313" key="3">
    <source>
        <dbReference type="Proteomes" id="UP000006250"/>
    </source>
</evidence>
<dbReference type="eggNOG" id="COG0457">
    <property type="taxonomic scope" value="Bacteria"/>
</dbReference>
<dbReference type="AlphaFoldDB" id="E1JT57"/>
<organism evidence="2 3">
    <name type="scientific">Solidesulfovibrio fructosivorans JJ]</name>
    <dbReference type="NCBI Taxonomy" id="596151"/>
    <lineage>
        <taxon>Bacteria</taxon>
        <taxon>Pseudomonadati</taxon>
        <taxon>Thermodesulfobacteriota</taxon>
        <taxon>Desulfovibrionia</taxon>
        <taxon>Desulfovibrionales</taxon>
        <taxon>Desulfovibrionaceae</taxon>
        <taxon>Solidesulfovibrio</taxon>
    </lineage>
</organism>
<comment type="caution">
    <text evidence="2">The sequence shown here is derived from an EMBL/GenBank/DDBJ whole genome shotgun (WGS) entry which is preliminary data.</text>
</comment>
<dbReference type="RefSeq" id="WP_005991342.1">
    <property type="nucleotide sequence ID" value="NZ_AECZ01000004.1"/>
</dbReference>
<keyword evidence="3" id="KW-1185">Reference proteome</keyword>
<dbReference type="EMBL" id="AECZ01000004">
    <property type="protein sequence ID" value="EFL52317.1"/>
    <property type="molecule type" value="Genomic_DNA"/>
</dbReference>
<gene>
    <name evidence="2" type="ORF">DesfrDRAFT_0806</name>
</gene>
<accession>E1JT57</accession>
<dbReference type="SMART" id="SM00028">
    <property type="entry name" value="TPR"/>
    <property type="match status" value="3"/>
</dbReference>
<evidence type="ECO:0000313" key="2">
    <source>
        <dbReference type="EMBL" id="EFL52317.1"/>
    </source>
</evidence>
<dbReference type="InterPro" id="IPR019734">
    <property type="entry name" value="TPR_rpt"/>
</dbReference>
<sequence length="644" mass="74006">MPSRPIQHQLEDLSRTKFKITLPCEWVFRDKYNDYGIDGEVEIFDKDGKSTGLLFFVQLKATQSANKKLVKTVKFNVDTLNYYRSLPVPVLIARYDATNDCFLTMWAHEIDLFYAIKAQKSISVRFREGSEWEVQDKQNIVFFLEKHRALAKQNLPIPIPTIVTIDKKSTFIINNYTLKGDIINKLAEHNDIIKTTHDHHEALIDILINAEQVIVRVLGDPRCTFQYTPPEDKILLVEEITDLILIGIAGAIAQREMNDLAAKIIFSGNISEKVSRNLNILQLFLPHLLRSSYYDSALKLISSVLQDDKSCILEFITHTCILISLNRTNEKQASAIESFLFNCAEISKTIDKQKYGTNLYNIGNFYRSKHLPRKAIKFYLRARKFQPAYYKQGYFFAELGGLFFHINKFKISASFYKKALEIESKKDWIPLYADALMFCGNYQESLNTLDPYINSEKNCADEWVLKNFFLDNIVNNFKVKSQDRNENLANKLADIRLSEKDELRKKLESSLESDFLCALAWYNIAQNHYREADIYSAAVSFIFSSLLSRTDVEGWVNAVSCLLNIKKHDGLIIHTIKTAYAINRESFRSSLYSRLEESCVDSSSIIDALEAIITTCATDKEDAELRIPDEAGKMNDILGLIKKE</sequence>
<proteinExistence type="predicted"/>
<protein>
    <recommendedName>
        <fullName evidence="1">DUF4365 domain-containing protein</fullName>
    </recommendedName>
</protein>
<feature type="domain" description="DUF4365" evidence="1">
    <location>
        <begin position="11"/>
        <end position="140"/>
    </location>
</feature>
<reference evidence="2 3" key="1">
    <citation type="submission" date="2010-08" db="EMBL/GenBank/DDBJ databases">
        <title>The draft genome of Desulfovibrio fructosovorans JJ.</title>
        <authorList>
            <consortium name="US DOE Joint Genome Institute (JGI-PGF)"/>
            <person name="Lucas S."/>
            <person name="Copeland A."/>
            <person name="Lapidus A."/>
            <person name="Cheng J.-F."/>
            <person name="Bruce D."/>
            <person name="Goodwin L."/>
            <person name="Pitluck S."/>
            <person name="Land M.L."/>
            <person name="Hauser L."/>
            <person name="Chang Y.-J."/>
            <person name="Jeffries C."/>
            <person name="Wall J.D."/>
            <person name="Stahl D.A."/>
            <person name="Arkin A.P."/>
            <person name="Dehal P."/>
            <person name="Stolyar S.M."/>
            <person name="Hazen T.C."/>
            <person name="Woyke T.J."/>
        </authorList>
    </citation>
    <scope>NUCLEOTIDE SEQUENCE [LARGE SCALE GENOMIC DNA]</scope>
    <source>
        <strain evidence="2 3">JJ</strain>
    </source>
</reference>
<dbReference type="SUPFAM" id="SSF48452">
    <property type="entry name" value="TPR-like"/>
    <property type="match status" value="1"/>
</dbReference>
<dbReference type="Gene3D" id="1.25.40.10">
    <property type="entry name" value="Tetratricopeptide repeat domain"/>
    <property type="match status" value="1"/>
</dbReference>
<dbReference type="InterPro" id="IPR025375">
    <property type="entry name" value="DUF4365"/>
</dbReference>
<dbReference type="InterPro" id="IPR011990">
    <property type="entry name" value="TPR-like_helical_dom_sf"/>
</dbReference>
<name>E1JT57_SOLFR</name>
<evidence type="ECO:0000259" key="1">
    <source>
        <dbReference type="Pfam" id="PF14280"/>
    </source>
</evidence>